<evidence type="ECO:0000313" key="3">
    <source>
        <dbReference type="EMBL" id="KKQ22696.1"/>
    </source>
</evidence>
<evidence type="ECO:0000259" key="2">
    <source>
        <dbReference type="Pfam" id="PF02350"/>
    </source>
</evidence>
<dbReference type="PANTHER" id="PTHR43174">
    <property type="entry name" value="UDP-N-ACETYLGLUCOSAMINE 2-EPIMERASE"/>
    <property type="match status" value="1"/>
</dbReference>
<dbReference type="Proteomes" id="UP000034044">
    <property type="component" value="Unassembled WGS sequence"/>
</dbReference>
<dbReference type="InterPro" id="IPR029767">
    <property type="entry name" value="WecB-like"/>
</dbReference>
<dbReference type="Gene3D" id="3.40.50.2000">
    <property type="entry name" value="Glycogen Phosphorylase B"/>
    <property type="match status" value="2"/>
</dbReference>
<dbReference type="GO" id="GO:0016853">
    <property type="term" value="F:isomerase activity"/>
    <property type="evidence" value="ECO:0007669"/>
    <property type="project" value="UniProtKB-KW"/>
</dbReference>
<proteinExistence type="inferred from homology"/>
<comment type="similarity">
    <text evidence="1">Belongs to the UDP-N-acetylglucosamine 2-epimerase family.</text>
</comment>
<feature type="domain" description="UDP-N-acetylglucosamine 2-epimerase" evidence="2">
    <location>
        <begin position="39"/>
        <end position="371"/>
    </location>
</feature>
<dbReference type="AlphaFoldDB" id="A0A0G0J3D3"/>
<dbReference type="CDD" id="cd03786">
    <property type="entry name" value="GTB_UDP-GlcNAc_2-Epimerase"/>
    <property type="match status" value="1"/>
</dbReference>
<protein>
    <submittedName>
        <fullName evidence="3">UDP-N-acetylglucosamine 2-epimerase</fullName>
    </submittedName>
</protein>
<dbReference type="PATRIC" id="fig|1619010.3.peg.299"/>
<organism evidence="3 4">
    <name type="scientific">Candidatus Wolfebacteria bacterium GW2011_GWC1_37_10</name>
    <dbReference type="NCBI Taxonomy" id="1619010"/>
    <lineage>
        <taxon>Bacteria</taxon>
        <taxon>Candidatus Wolfeibacteriota</taxon>
    </lineage>
</organism>
<sequence>MTKILFMKKFDVKKIKIMTIFGTRPEIIRLSRVFAKLDQYVNHIMVHTGQSYDYEMNQVFFDDLKIRKPDYFLEVKSETLGSQIAKIIEKSEEFLKKEMPDAVLILGDTNSSLAAVIAKRMRIPIFHMEAGNRSFDENLPEEINRRIVDHISDINLPYSENARLYLIREGIHPGTIFVTGSPMAEVWEYYKKEAEQSQILKKLNLEKNKYFVASIHREENVDNKESLEKLVDSLNAIAEIYKMPIIMSTHPRTAKRLEEYKLKANELVNFHKPIGYFDYNNLQLNAFCVLSDSGTILEESSIMGFPAIQMRVSSERPEGFDEGVLILSGLDKDIVLQAVDITIKQVEAGEKFNTPKSYSDINVSGKVLRLIVGLTKIVKNRRTLN</sequence>
<dbReference type="SUPFAM" id="SSF53756">
    <property type="entry name" value="UDP-Glycosyltransferase/glycogen phosphorylase"/>
    <property type="match status" value="1"/>
</dbReference>
<evidence type="ECO:0000256" key="1">
    <source>
        <dbReference type="RuleBase" id="RU003513"/>
    </source>
</evidence>
<keyword evidence="1" id="KW-0413">Isomerase</keyword>
<evidence type="ECO:0000313" key="4">
    <source>
        <dbReference type="Proteomes" id="UP000034044"/>
    </source>
</evidence>
<comment type="caution">
    <text evidence="3">The sequence shown here is derived from an EMBL/GenBank/DDBJ whole genome shotgun (WGS) entry which is preliminary data.</text>
</comment>
<dbReference type="NCBIfam" id="TIGR00236">
    <property type="entry name" value="wecB"/>
    <property type="match status" value="1"/>
</dbReference>
<dbReference type="PANTHER" id="PTHR43174:SF1">
    <property type="entry name" value="UDP-N-ACETYLGLUCOSAMINE 2-EPIMERASE"/>
    <property type="match status" value="1"/>
</dbReference>
<accession>A0A0G0J3D3</accession>
<dbReference type="EMBL" id="LBSR01000007">
    <property type="protein sequence ID" value="KKQ22696.1"/>
    <property type="molecule type" value="Genomic_DNA"/>
</dbReference>
<dbReference type="InterPro" id="IPR003331">
    <property type="entry name" value="UDP_GlcNAc_Epimerase_2_dom"/>
</dbReference>
<gene>
    <name evidence="3" type="ORF">US36_C0007G0029</name>
</gene>
<name>A0A0G0J3D3_9BACT</name>
<reference evidence="3 4" key="1">
    <citation type="journal article" date="2015" name="Nature">
        <title>rRNA introns, odd ribosomes, and small enigmatic genomes across a large radiation of phyla.</title>
        <authorList>
            <person name="Brown C.T."/>
            <person name="Hug L.A."/>
            <person name="Thomas B.C."/>
            <person name="Sharon I."/>
            <person name="Castelle C.J."/>
            <person name="Singh A."/>
            <person name="Wilkins M.J."/>
            <person name="Williams K.H."/>
            <person name="Banfield J.F."/>
        </authorList>
    </citation>
    <scope>NUCLEOTIDE SEQUENCE [LARGE SCALE GENOMIC DNA]</scope>
</reference>
<dbReference type="Pfam" id="PF02350">
    <property type="entry name" value="Epimerase_2"/>
    <property type="match status" value="1"/>
</dbReference>